<keyword evidence="2" id="KW-1185">Reference proteome</keyword>
<gene>
    <name evidence="1" type="ORF">A8F95_15655</name>
</gene>
<sequence length="65" mass="7200">MLKTAAILTKLLAERNVKPIIAGGLLVSIYTQNDYTTRDIDMVSDGYETIANILGQLDFKKDGRL</sequence>
<organism evidence="1 2">
    <name type="scientific">Pseudobacillus wudalianchiensis</name>
    <dbReference type="NCBI Taxonomy" id="1743143"/>
    <lineage>
        <taxon>Bacteria</taxon>
        <taxon>Bacillati</taxon>
        <taxon>Bacillota</taxon>
        <taxon>Bacilli</taxon>
        <taxon>Bacillales</taxon>
        <taxon>Bacillaceae</taxon>
        <taxon>Pseudobacillus</taxon>
    </lineage>
</organism>
<dbReference type="RefSeq" id="WP_065412019.1">
    <property type="nucleotide sequence ID" value="NZ_MAYT01000030.1"/>
</dbReference>
<accession>A0A1B9AE56</accession>
<dbReference type="AlphaFoldDB" id="A0A1B9AE56"/>
<protein>
    <submittedName>
        <fullName evidence="1">Uncharacterized protein</fullName>
    </submittedName>
</protein>
<dbReference type="EMBL" id="MAYT01000030">
    <property type="protein sequence ID" value="OCA82129.1"/>
    <property type="molecule type" value="Genomic_DNA"/>
</dbReference>
<proteinExistence type="predicted"/>
<reference evidence="2" key="1">
    <citation type="submission" date="2016-05" db="EMBL/GenBank/DDBJ databases">
        <authorList>
            <person name="Liu B."/>
            <person name="Wang J."/>
            <person name="Zhu Y."/>
            <person name="Liu G."/>
            <person name="Chen Q."/>
            <person name="Chen Z."/>
            <person name="Lan J."/>
            <person name="Che J."/>
            <person name="Ge C."/>
            <person name="Shi H."/>
            <person name="Pan Z."/>
            <person name="Liu X."/>
        </authorList>
    </citation>
    <scope>NUCLEOTIDE SEQUENCE [LARGE SCALE GENOMIC DNA]</scope>
    <source>
        <strain evidence="2">FJAT-27215</strain>
    </source>
</reference>
<evidence type="ECO:0000313" key="2">
    <source>
        <dbReference type="Proteomes" id="UP000092578"/>
    </source>
</evidence>
<dbReference type="Proteomes" id="UP000092578">
    <property type="component" value="Unassembled WGS sequence"/>
</dbReference>
<comment type="caution">
    <text evidence="1">The sequence shown here is derived from an EMBL/GenBank/DDBJ whole genome shotgun (WGS) entry which is preliminary data.</text>
</comment>
<name>A0A1B9AE56_9BACI</name>
<evidence type="ECO:0000313" key="1">
    <source>
        <dbReference type="EMBL" id="OCA82129.1"/>
    </source>
</evidence>